<dbReference type="Pfam" id="PF11272">
    <property type="entry name" value="DUF3072"/>
    <property type="match status" value="1"/>
</dbReference>
<reference evidence="2 3" key="1">
    <citation type="submission" date="2024-06" db="EMBL/GenBank/DDBJ databases">
        <title>Novosphingobium rhizovicinus M1R2S20.</title>
        <authorList>
            <person name="Sun J.-Q."/>
        </authorList>
    </citation>
    <scope>NUCLEOTIDE SEQUENCE [LARGE SCALE GENOMIC DNA]</scope>
    <source>
        <strain evidence="2 3">M1R2S20</strain>
    </source>
</reference>
<comment type="caution">
    <text evidence="2">The sequence shown here is derived from an EMBL/GenBank/DDBJ whole genome shotgun (WGS) entry which is preliminary data.</text>
</comment>
<evidence type="ECO:0000256" key="1">
    <source>
        <dbReference type="SAM" id="MobiDB-lite"/>
    </source>
</evidence>
<evidence type="ECO:0000313" key="2">
    <source>
        <dbReference type="EMBL" id="MEW9855795.1"/>
    </source>
</evidence>
<protein>
    <submittedName>
        <fullName evidence="2">DUF3072 domain-containing protein</fullName>
    </submittedName>
</protein>
<dbReference type="EMBL" id="JBFNXR010000047">
    <property type="protein sequence ID" value="MEW9855795.1"/>
    <property type="molecule type" value="Genomic_DNA"/>
</dbReference>
<gene>
    <name evidence="2" type="ORF">ABUH87_11635</name>
</gene>
<feature type="region of interest" description="Disordered" evidence="1">
    <location>
        <begin position="1"/>
        <end position="37"/>
    </location>
</feature>
<organism evidence="2 3">
    <name type="scientific">Novosphingobium rhizovicinum</name>
    <dbReference type="NCBI Taxonomy" id="3228928"/>
    <lineage>
        <taxon>Bacteria</taxon>
        <taxon>Pseudomonadati</taxon>
        <taxon>Pseudomonadota</taxon>
        <taxon>Alphaproteobacteria</taxon>
        <taxon>Sphingomonadales</taxon>
        <taxon>Sphingomonadaceae</taxon>
        <taxon>Novosphingobium</taxon>
    </lineage>
</organism>
<feature type="compositionally biased region" description="Basic and acidic residues" evidence="1">
    <location>
        <begin position="1"/>
        <end position="23"/>
    </location>
</feature>
<proteinExistence type="predicted"/>
<keyword evidence="3" id="KW-1185">Reference proteome</keyword>
<dbReference type="InterPro" id="IPR021425">
    <property type="entry name" value="DUF3072"/>
</dbReference>
<sequence>MSEQLHNPKLEEHPGSNAEKDPDNWVTGDEPMTGAQASYLTTLCEEANVELPSDNLTKAEASKMIDDLKAQSGRG</sequence>
<accession>A0ABV3RCL1</accession>
<evidence type="ECO:0000313" key="3">
    <source>
        <dbReference type="Proteomes" id="UP001556118"/>
    </source>
</evidence>
<dbReference type="RefSeq" id="WP_367773765.1">
    <property type="nucleotide sequence ID" value="NZ_JBFNXR010000047.1"/>
</dbReference>
<name>A0ABV3RCL1_9SPHN</name>
<dbReference type="Proteomes" id="UP001556118">
    <property type="component" value="Unassembled WGS sequence"/>
</dbReference>